<evidence type="ECO:0000313" key="2">
    <source>
        <dbReference type="Proteomes" id="UP000030641"/>
    </source>
</evidence>
<reference evidence="1 2" key="1">
    <citation type="journal article" date="2014" name="BMC Genomics">
        <title>Genome sequencing of four Aureobasidium pullulans varieties: biotechnological potential, stress tolerance, and description of new species.</title>
        <authorList>
            <person name="Gostin Ar C."/>
            <person name="Ohm R.A."/>
            <person name="Kogej T."/>
            <person name="Sonjak S."/>
            <person name="Turk M."/>
            <person name="Zajc J."/>
            <person name="Zalar P."/>
            <person name="Grube M."/>
            <person name="Sun H."/>
            <person name="Han J."/>
            <person name="Sharma A."/>
            <person name="Chiniquy J."/>
            <person name="Ngan C.Y."/>
            <person name="Lipzen A."/>
            <person name="Barry K."/>
            <person name="Grigoriev I.V."/>
            <person name="Gunde-Cimerman N."/>
        </authorList>
    </citation>
    <scope>NUCLEOTIDE SEQUENCE [LARGE SCALE GENOMIC DNA]</scope>
    <source>
        <strain evidence="1 2">EXF-2481</strain>
    </source>
</reference>
<gene>
    <name evidence="1" type="ORF">AUEXF2481DRAFT_533208</name>
</gene>
<dbReference type="InParanoid" id="A0A074XZ07"/>
<dbReference type="EMBL" id="KL584787">
    <property type="protein sequence ID" value="KEQ90665.1"/>
    <property type="molecule type" value="Genomic_DNA"/>
</dbReference>
<dbReference type="AlphaFoldDB" id="A0A074XZ07"/>
<accession>A0A074XZ07</accession>
<proteinExistence type="predicted"/>
<evidence type="ECO:0000313" key="1">
    <source>
        <dbReference type="EMBL" id="KEQ90665.1"/>
    </source>
</evidence>
<dbReference type="GeneID" id="25368862"/>
<dbReference type="Proteomes" id="UP000030641">
    <property type="component" value="Unassembled WGS sequence"/>
</dbReference>
<dbReference type="OrthoDB" id="10295032at2759"/>
<organism evidence="1 2">
    <name type="scientific">Aureobasidium subglaciale (strain EXF-2481)</name>
    <name type="common">Aureobasidium pullulans var. subglaciale</name>
    <dbReference type="NCBI Taxonomy" id="1043005"/>
    <lineage>
        <taxon>Eukaryota</taxon>
        <taxon>Fungi</taxon>
        <taxon>Dikarya</taxon>
        <taxon>Ascomycota</taxon>
        <taxon>Pezizomycotina</taxon>
        <taxon>Dothideomycetes</taxon>
        <taxon>Dothideomycetidae</taxon>
        <taxon>Dothideales</taxon>
        <taxon>Saccotheciaceae</taxon>
        <taxon>Aureobasidium</taxon>
    </lineage>
</organism>
<dbReference type="RefSeq" id="XP_013339177.1">
    <property type="nucleotide sequence ID" value="XM_013483723.1"/>
</dbReference>
<name>A0A074XZ07_AURSE</name>
<keyword evidence="2" id="KW-1185">Reference proteome</keyword>
<dbReference type="HOGENOM" id="CLU_2222730_0_0_1"/>
<sequence>MAGLVELPLRIPDRFFTELLKSCLAACALVSTAWISFFAPLVYRNIELIWRRPRSICSIGSHGNTHPLPCPCEICGSCDARKKCEPRFRGASSCLKPIHESKFNIP</sequence>
<protein>
    <submittedName>
        <fullName evidence="1">Uncharacterized protein</fullName>
    </submittedName>
</protein>